<organism evidence="3 4">
    <name type="scientific">Komagataeibacter sucrofermentans</name>
    <dbReference type="NCBI Taxonomy" id="1053551"/>
    <lineage>
        <taxon>Bacteria</taxon>
        <taxon>Pseudomonadati</taxon>
        <taxon>Pseudomonadota</taxon>
        <taxon>Alphaproteobacteria</taxon>
        <taxon>Acetobacterales</taxon>
        <taxon>Acetobacteraceae</taxon>
        <taxon>Komagataeibacter</taxon>
    </lineage>
</organism>
<dbReference type="InterPro" id="IPR010093">
    <property type="entry name" value="SinI_DNA-bd"/>
</dbReference>
<sequence>MPHRVPWPAGDRGRPQAHPRARHDGVAEGGQGRPMTAAPAHMMEKRVDAHTIAERTGVPHRTILALAQRGEIPAAKIGRRWTFSPARIEAWIIEQEALNCQSHRVDSRPKNRRTASFAAIHGGRKSSFEANDTDTAYAQLMRGKRKNG</sequence>
<dbReference type="Pfam" id="PF12728">
    <property type="entry name" value="HTH_17"/>
    <property type="match status" value="1"/>
</dbReference>
<evidence type="ECO:0000313" key="3">
    <source>
        <dbReference type="EMBL" id="PYD79951.1"/>
    </source>
</evidence>
<accession>A0A318QRI4</accession>
<evidence type="ECO:0000259" key="2">
    <source>
        <dbReference type="Pfam" id="PF12728"/>
    </source>
</evidence>
<dbReference type="InterPro" id="IPR036388">
    <property type="entry name" value="WH-like_DNA-bd_sf"/>
</dbReference>
<dbReference type="EMBL" id="NKUA01000005">
    <property type="protein sequence ID" value="PYD79951.1"/>
    <property type="molecule type" value="Genomic_DNA"/>
</dbReference>
<evidence type="ECO:0000256" key="1">
    <source>
        <dbReference type="SAM" id="MobiDB-lite"/>
    </source>
</evidence>
<dbReference type="InterPro" id="IPR009061">
    <property type="entry name" value="DNA-bd_dom_put_sf"/>
</dbReference>
<feature type="region of interest" description="Disordered" evidence="1">
    <location>
        <begin position="1"/>
        <end position="36"/>
    </location>
</feature>
<dbReference type="Proteomes" id="UP000247814">
    <property type="component" value="Unassembled WGS sequence"/>
</dbReference>
<dbReference type="InterPro" id="IPR041657">
    <property type="entry name" value="HTH_17"/>
</dbReference>
<dbReference type="OrthoDB" id="9805928at2"/>
<keyword evidence="4" id="KW-1185">Reference proteome</keyword>
<gene>
    <name evidence="3" type="ORF">CFR77_05420</name>
</gene>
<name>A0A318QRI4_9PROT</name>
<dbReference type="NCBIfam" id="TIGR01764">
    <property type="entry name" value="excise"/>
    <property type="match status" value="1"/>
</dbReference>
<proteinExistence type="predicted"/>
<dbReference type="Gene3D" id="1.10.10.10">
    <property type="entry name" value="Winged helix-like DNA-binding domain superfamily/Winged helix DNA-binding domain"/>
    <property type="match status" value="1"/>
</dbReference>
<reference evidence="3 4" key="1">
    <citation type="submission" date="2017-07" db="EMBL/GenBank/DDBJ databases">
        <title>A draft genome sequence of Komagataeibacter sucrofermentans LMG 18788.</title>
        <authorList>
            <person name="Skraban J."/>
            <person name="Cleenwerck I."/>
            <person name="Vandamme P."/>
            <person name="Trcek J."/>
        </authorList>
    </citation>
    <scope>NUCLEOTIDE SEQUENCE [LARGE SCALE GENOMIC DNA]</scope>
    <source>
        <strain evidence="3 4">LMG 18788</strain>
    </source>
</reference>
<dbReference type="SUPFAM" id="SSF46955">
    <property type="entry name" value="Putative DNA-binding domain"/>
    <property type="match status" value="1"/>
</dbReference>
<protein>
    <recommendedName>
        <fullName evidence="2">Helix-turn-helix domain-containing protein</fullName>
    </recommendedName>
</protein>
<dbReference type="AlphaFoldDB" id="A0A318QRI4"/>
<feature type="domain" description="Helix-turn-helix" evidence="2">
    <location>
        <begin position="52"/>
        <end position="94"/>
    </location>
</feature>
<evidence type="ECO:0000313" key="4">
    <source>
        <dbReference type="Proteomes" id="UP000247814"/>
    </source>
</evidence>
<dbReference type="GO" id="GO:0003677">
    <property type="term" value="F:DNA binding"/>
    <property type="evidence" value="ECO:0007669"/>
    <property type="project" value="InterPro"/>
</dbReference>
<comment type="caution">
    <text evidence="3">The sequence shown here is derived from an EMBL/GenBank/DDBJ whole genome shotgun (WGS) entry which is preliminary data.</text>
</comment>